<organism evidence="10 11">
    <name type="scientific">Novacetimonas hansenii</name>
    <name type="common">Komagataeibacter hansenii</name>
    <dbReference type="NCBI Taxonomy" id="436"/>
    <lineage>
        <taxon>Bacteria</taxon>
        <taxon>Pseudomonadati</taxon>
        <taxon>Pseudomonadota</taxon>
        <taxon>Alphaproteobacteria</taxon>
        <taxon>Acetobacterales</taxon>
        <taxon>Acetobacteraceae</taxon>
        <taxon>Novacetimonas</taxon>
    </lineage>
</organism>
<keyword evidence="8" id="KW-0448">Lipopolysaccharide biosynthesis</keyword>
<sequence>MNVQMENAQVEIRVGDLVIGNDRPFTLIAGPCQIESESHAVETADFLQAVTRRLGIGLIYKSSFDKANRTSLTSARGIGANRGLEILARVRERFSIPVLTDVHLPEQCAPAAEAVDVLQIPAFLCRQTDLLLAAGETGAAINVKKGQFLAPWDMANVAAKIASTGNERIMLCERGTSFGYNTLVNDMRGLPIMARTGFPVVYDATHSVQQPGGLGSSSGGQREFAPVLSRAALAIGVAAVFIETHEDPDKAPSDGPNMIALSQMEGLLANLQRYDRLTKGIV</sequence>
<evidence type="ECO:0000256" key="7">
    <source>
        <dbReference type="ARBA" id="ARBA00049112"/>
    </source>
</evidence>
<dbReference type="Proteomes" id="UP000319478">
    <property type="component" value="Unassembled WGS sequence"/>
</dbReference>
<comment type="pathway">
    <text evidence="3 8">Carbohydrate biosynthesis; 3-deoxy-D-manno-octulosonate biosynthesis; 3-deoxy-D-manno-octulosonate from D-ribulose 5-phosphate: step 2/3.</text>
</comment>
<evidence type="ECO:0000256" key="2">
    <source>
        <dbReference type="ARBA" id="ARBA00004756"/>
    </source>
</evidence>
<dbReference type="PANTHER" id="PTHR21057">
    <property type="entry name" value="PHOSPHO-2-DEHYDRO-3-DEOXYHEPTONATE ALDOLASE"/>
    <property type="match status" value="1"/>
</dbReference>
<dbReference type="SUPFAM" id="SSF51569">
    <property type="entry name" value="Aldolase"/>
    <property type="match status" value="1"/>
</dbReference>
<dbReference type="HAMAP" id="MF_00056">
    <property type="entry name" value="KDO8P_synth"/>
    <property type="match status" value="1"/>
</dbReference>
<comment type="similarity">
    <text evidence="4 8">Belongs to the KdsA family.</text>
</comment>
<evidence type="ECO:0000313" key="11">
    <source>
        <dbReference type="Proteomes" id="UP000319478"/>
    </source>
</evidence>
<dbReference type="NCBIfam" id="TIGR01362">
    <property type="entry name" value="KDO8P_synth"/>
    <property type="match status" value="1"/>
</dbReference>
<evidence type="ECO:0000259" key="9">
    <source>
        <dbReference type="Pfam" id="PF00793"/>
    </source>
</evidence>
<comment type="caution">
    <text evidence="10">The sequence shown here is derived from an EMBL/GenBank/DDBJ whole genome shotgun (WGS) entry which is preliminary data.</text>
</comment>
<comment type="pathway">
    <text evidence="2">Bacterial outer membrane biogenesis; lipopolysaccharide biosynthesis.</text>
</comment>
<keyword evidence="11" id="KW-1185">Reference proteome</keyword>
<evidence type="ECO:0000256" key="8">
    <source>
        <dbReference type="HAMAP-Rule" id="MF_00056"/>
    </source>
</evidence>
<dbReference type="Pfam" id="PF00793">
    <property type="entry name" value="DAHP_synth_1"/>
    <property type="match status" value="1"/>
</dbReference>
<feature type="domain" description="DAHP synthetase I/KDSA" evidence="9">
    <location>
        <begin position="11"/>
        <end position="276"/>
    </location>
</feature>
<evidence type="ECO:0000256" key="6">
    <source>
        <dbReference type="ARBA" id="ARBA00022679"/>
    </source>
</evidence>
<evidence type="ECO:0000256" key="1">
    <source>
        <dbReference type="ARBA" id="ARBA00004496"/>
    </source>
</evidence>
<evidence type="ECO:0000256" key="3">
    <source>
        <dbReference type="ARBA" id="ARBA00004845"/>
    </source>
</evidence>
<protein>
    <recommendedName>
        <fullName evidence="8">2-dehydro-3-deoxyphosphooctonate aldolase</fullName>
        <ecNumber evidence="8">2.5.1.55</ecNumber>
    </recommendedName>
    <alternativeName>
        <fullName evidence="8">3-deoxy-D-manno-octulosonic acid 8-phosphate synthase</fullName>
    </alternativeName>
    <alternativeName>
        <fullName evidence="8">KDO-8-phosphate synthase</fullName>
        <shortName evidence="8">KDO 8-P synthase</shortName>
        <shortName evidence="8">KDOPS</shortName>
    </alternativeName>
    <alternativeName>
        <fullName evidence="8">Phospho-2-dehydro-3-deoxyoctonate aldolase</fullName>
    </alternativeName>
</protein>
<dbReference type="GeneID" id="61367328"/>
<keyword evidence="5 8" id="KW-0963">Cytoplasm</keyword>
<gene>
    <name evidence="8 10" type="primary">kdsA</name>
    <name evidence="10" type="ORF">GHA01_12940</name>
</gene>
<dbReference type="InterPro" id="IPR013785">
    <property type="entry name" value="Aldolase_TIM"/>
</dbReference>
<dbReference type="EMBL" id="BJNN01000077">
    <property type="protein sequence ID" value="GEC63445.1"/>
    <property type="molecule type" value="Genomic_DNA"/>
</dbReference>
<dbReference type="InterPro" id="IPR006269">
    <property type="entry name" value="KDO8P_synthase"/>
</dbReference>
<dbReference type="Gene3D" id="3.20.20.70">
    <property type="entry name" value="Aldolase class I"/>
    <property type="match status" value="1"/>
</dbReference>
<proteinExistence type="inferred from homology"/>
<name>A0ABQ0SDW2_NOVHA</name>
<dbReference type="InterPro" id="IPR006218">
    <property type="entry name" value="DAHP1/KDSA"/>
</dbReference>
<dbReference type="RefSeq" id="WP_371861391.1">
    <property type="nucleotide sequence ID" value="NZ_BJNN01000077.1"/>
</dbReference>
<dbReference type="EC" id="2.5.1.55" evidence="8"/>
<dbReference type="NCBIfam" id="NF003543">
    <property type="entry name" value="PRK05198.1"/>
    <property type="match status" value="1"/>
</dbReference>
<comment type="subcellular location">
    <subcellularLocation>
        <location evidence="1 8">Cytoplasm</location>
    </subcellularLocation>
</comment>
<accession>A0ABQ0SDW2</accession>
<evidence type="ECO:0000256" key="4">
    <source>
        <dbReference type="ARBA" id="ARBA00010499"/>
    </source>
</evidence>
<evidence type="ECO:0000313" key="10">
    <source>
        <dbReference type="EMBL" id="GEC63445.1"/>
    </source>
</evidence>
<comment type="catalytic activity">
    <reaction evidence="7 8">
        <text>D-arabinose 5-phosphate + phosphoenolpyruvate + H2O = 3-deoxy-alpha-D-manno-2-octulosonate-8-phosphate + phosphate</text>
        <dbReference type="Rhea" id="RHEA:14053"/>
        <dbReference type="ChEBI" id="CHEBI:15377"/>
        <dbReference type="ChEBI" id="CHEBI:43474"/>
        <dbReference type="ChEBI" id="CHEBI:57693"/>
        <dbReference type="ChEBI" id="CHEBI:58702"/>
        <dbReference type="ChEBI" id="CHEBI:85985"/>
        <dbReference type="EC" id="2.5.1.55"/>
    </reaction>
</comment>
<keyword evidence="6 8" id="KW-0808">Transferase</keyword>
<reference evidence="10 11" key="1">
    <citation type="submission" date="2019-06" db="EMBL/GenBank/DDBJ databases">
        <title>Whole genome shotgun sequence of Komagataeibacter hansenii NBRC 14820.</title>
        <authorList>
            <person name="Hosoyama A."/>
            <person name="Uohara A."/>
            <person name="Ohji S."/>
            <person name="Ichikawa N."/>
        </authorList>
    </citation>
    <scope>NUCLEOTIDE SEQUENCE [LARGE SCALE GENOMIC DNA]</scope>
    <source>
        <strain evidence="10 11">NBRC 14820</strain>
    </source>
</reference>
<evidence type="ECO:0000256" key="5">
    <source>
        <dbReference type="ARBA" id="ARBA00022490"/>
    </source>
</evidence>